<evidence type="ECO:0000313" key="2">
    <source>
        <dbReference type="EMBL" id="TQV98852.1"/>
    </source>
</evidence>
<dbReference type="Proteomes" id="UP000315783">
    <property type="component" value="Unassembled WGS sequence"/>
</dbReference>
<feature type="region of interest" description="Disordered" evidence="1">
    <location>
        <begin position="1"/>
        <end position="95"/>
    </location>
</feature>
<feature type="compositionally biased region" description="Basic residues" evidence="1">
    <location>
        <begin position="54"/>
        <end position="71"/>
    </location>
</feature>
<proteinExistence type="predicted"/>
<feature type="compositionally biased region" description="Polar residues" evidence="1">
    <location>
        <begin position="42"/>
        <end position="53"/>
    </location>
</feature>
<keyword evidence="3" id="KW-1185">Reference proteome</keyword>
<sequence length="95" mass="10808">MRMGFQWTGGRQEEEEEEEEGEKRNMFGSGMGDGRERVIIITRTNTHTRAQRQPSRRVTGRARPRVKGKRARGPEARPVNSRTGRAVGEREGGKD</sequence>
<protein>
    <submittedName>
        <fullName evidence="2">Uncharacterized protein</fullName>
    </submittedName>
</protein>
<dbReference type="EMBL" id="SPUK01000003">
    <property type="protein sequence ID" value="TQV98852.1"/>
    <property type="molecule type" value="Genomic_DNA"/>
</dbReference>
<accession>A0A545VAU4</accession>
<dbReference type="AlphaFoldDB" id="A0A545VAU4"/>
<name>A0A545VAU4_9HYPO</name>
<organism evidence="2 3">
    <name type="scientific">Cordyceps javanica</name>
    <dbReference type="NCBI Taxonomy" id="43265"/>
    <lineage>
        <taxon>Eukaryota</taxon>
        <taxon>Fungi</taxon>
        <taxon>Dikarya</taxon>
        <taxon>Ascomycota</taxon>
        <taxon>Pezizomycotina</taxon>
        <taxon>Sordariomycetes</taxon>
        <taxon>Hypocreomycetidae</taxon>
        <taxon>Hypocreales</taxon>
        <taxon>Cordycipitaceae</taxon>
        <taxon>Cordyceps</taxon>
    </lineage>
</organism>
<evidence type="ECO:0000256" key="1">
    <source>
        <dbReference type="SAM" id="MobiDB-lite"/>
    </source>
</evidence>
<evidence type="ECO:0000313" key="3">
    <source>
        <dbReference type="Proteomes" id="UP000315783"/>
    </source>
</evidence>
<reference evidence="2 3" key="1">
    <citation type="journal article" date="2019" name="Appl. Microbiol. Biotechnol.">
        <title>Genome sequence of Isaria javanica and comparative genome analysis insights into family S53 peptidase evolution in fungal entomopathogens.</title>
        <authorList>
            <person name="Lin R."/>
            <person name="Zhang X."/>
            <person name="Xin B."/>
            <person name="Zou M."/>
            <person name="Gao Y."/>
            <person name="Qin F."/>
            <person name="Hu Q."/>
            <person name="Xie B."/>
            <person name="Cheng X."/>
        </authorList>
    </citation>
    <scope>NUCLEOTIDE SEQUENCE [LARGE SCALE GENOMIC DNA]</scope>
    <source>
        <strain evidence="2 3">IJ1G</strain>
    </source>
</reference>
<comment type="caution">
    <text evidence="2">The sequence shown here is derived from an EMBL/GenBank/DDBJ whole genome shotgun (WGS) entry which is preliminary data.</text>
</comment>
<gene>
    <name evidence="2" type="ORF">IF1G_02932</name>
</gene>